<dbReference type="RefSeq" id="WP_021320582.1">
    <property type="nucleotide sequence ID" value="NZ_AUXA02000026.1"/>
</dbReference>
<dbReference type="Proteomes" id="UP000025523">
    <property type="component" value="Unassembled WGS sequence"/>
</dbReference>
<dbReference type="Gene3D" id="1.20.140.160">
    <property type="match status" value="1"/>
</dbReference>
<organism evidence="1 2">
    <name type="scientific">Streptococcus equi subsp. zooepidemicus SzS31A1</name>
    <dbReference type="NCBI Taxonomy" id="1352602"/>
    <lineage>
        <taxon>Bacteria</taxon>
        <taxon>Bacillati</taxon>
        <taxon>Bacillota</taxon>
        <taxon>Bacilli</taxon>
        <taxon>Lactobacillales</taxon>
        <taxon>Streptococcaceae</taxon>
        <taxon>Streptococcus</taxon>
    </lineage>
</organism>
<gene>
    <name evidence="1" type="ORF">M837_00604</name>
</gene>
<dbReference type="InterPro" id="IPR013324">
    <property type="entry name" value="RNA_pol_sigma_r3/r4-like"/>
</dbReference>
<dbReference type="SUPFAM" id="SSF88659">
    <property type="entry name" value="Sigma3 and sigma4 domains of RNA polymerase sigma factors"/>
    <property type="match status" value="1"/>
</dbReference>
<accession>A0ABP2XB70</accession>
<keyword evidence="1" id="KW-0238">DNA-binding</keyword>
<evidence type="ECO:0000313" key="1">
    <source>
        <dbReference type="EMBL" id="EQB23950.1"/>
    </source>
</evidence>
<evidence type="ECO:0000313" key="2">
    <source>
        <dbReference type="Proteomes" id="UP000025523"/>
    </source>
</evidence>
<keyword evidence="2" id="KW-1185">Reference proteome</keyword>
<sequence>MAKNEHYLYLNGKKIVVSAEVYKAYWKITEHERYLKRKDKENHVLTFSSFDHDGHFESNIVDEKTDVEESVDAKMQIDNVRNAIARLSEEEREIIMRLYFNDETLRDVARSKDMTHPALIKRRNKILQKLKKMIKEI</sequence>
<proteinExistence type="predicted"/>
<comment type="caution">
    <text evidence="1">The sequence shown here is derived from an EMBL/GenBank/DDBJ whole genome shotgun (WGS) entry which is preliminary data.</text>
</comment>
<dbReference type="EMBL" id="AUXA02000026">
    <property type="protein sequence ID" value="EQB23950.1"/>
    <property type="molecule type" value="Genomic_DNA"/>
</dbReference>
<reference evidence="1 2" key="1">
    <citation type="journal article" date="2013" name="Genome Announc.">
        <title>Draft Genome Sequence of Streptococcus equi subsp. zooepidemicus Strain S31A1, Isolated from Equine Infectious Endometritis.</title>
        <authorList>
            <person name="da Piedade I."/>
            <person name="Skive B."/>
            <person name="Christensen H."/>
            <person name="Bojesen A.M."/>
        </authorList>
    </citation>
    <scope>NUCLEOTIDE SEQUENCE [LARGE SCALE GENOMIC DNA]</scope>
    <source>
        <strain evidence="1 2">SzS31A1</strain>
    </source>
</reference>
<protein>
    <submittedName>
        <fullName evidence="1">DNA-binding protein</fullName>
    </submittedName>
</protein>
<dbReference type="GO" id="GO:0003677">
    <property type="term" value="F:DNA binding"/>
    <property type="evidence" value="ECO:0007669"/>
    <property type="project" value="UniProtKB-KW"/>
</dbReference>
<name>A0ABP2XB70_STRSZ</name>